<comment type="subunit">
    <text evidence="4">Homohexamer; trimer of homodimers.</text>
</comment>
<dbReference type="GO" id="GO:0005829">
    <property type="term" value="C:cytosol"/>
    <property type="evidence" value="ECO:0007669"/>
    <property type="project" value="TreeGrafter"/>
</dbReference>
<keyword evidence="1 4" id="KW-0328">Glycosyltransferase</keyword>
<dbReference type="AlphaFoldDB" id="A0A1H9RWS4"/>
<name>A0A1H9RWS4_9LACT</name>
<evidence type="ECO:0000256" key="4">
    <source>
        <dbReference type="HAMAP-Rule" id="MF_01627"/>
    </source>
</evidence>
<keyword evidence="2 4" id="KW-0808">Transferase</keyword>
<evidence type="ECO:0000313" key="6">
    <source>
        <dbReference type="EMBL" id="SER77246.1"/>
    </source>
</evidence>
<evidence type="ECO:0000259" key="5">
    <source>
        <dbReference type="Pfam" id="PF01048"/>
    </source>
</evidence>
<feature type="binding site" description="in other chain" evidence="4">
    <location>
        <begin position="87"/>
        <end position="90"/>
    </location>
    <ligand>
        <name>phosphate</name>
        <dbReference type="ChEBI" id="CHEBI:43474"/>
        <note>ligand shared between dimeric partners</note>
    </ligand>
</feature>
<feature type="site" description="Important for catalytic activity" evidence="4">
    <location>
        <position position="217"/>
    </location>
</feature>
<protein>
    <recommendedName>
        <fullName evidence="4">Purine nucleoside phosphorylase DeoD-type</fullName>
        <shortName evidence="4">PNP</shortName>
        <ecNumber evidence="4">2.4.2.1</ecNumber>
    </recommendedName>
</protein>
<dbReference type="NCBIfam" id="TIGR00107">
    <property type="entry name" value="deoD"/>
    <property type="match status" value="1"/>
</dbReference>
<comment type="catalytic activity">
    <reaction evidence="4">
        <text>a purine D-ribonucleoside + phosphate = a purine nucleobase + alpha-D-ribose 1-phosphate</text>
        <dbReference type="Rhea" id="RHEA:19805"/>
        <dbReference type="ChEBI" id="CHEBI:26386"/>
        <dbReference type="ChEBI" id="CHEBI:43474"/>
        <dbReference type="ChEBI" id="CHEBI:57720"/>
        <dbReference type="ChEBI" id="CHEBI:142355"/>
        <dbReference type="EC" id="2.4.2.1"/>
    </reaction>
</comment>
<dbReference type="InterPro" id="IPR035994">
    <property type="entry name" value="Nucleoside_phosphorylase_sf"/>
</dbReference>
<dbReference type="OrthoDB" id="9782889at2"/>
<dbReference type="Proteomes" id="UP000198948">
    <property type="component" value="Unassembled WGS sequence"/>
</dbReference>
<proteinExistence type="inferred from homology"/>
<dbReference type="NCBIfam" id="NF004489">
    <property type="entry name" value="PRK05819.1"/>
    <property type="match status" value="1"/>
</dbReference>
<comment type="function">
    <text evidence="4">Catalyzes the reversible phosphorolytic breakdown of the N-glycosidic bond in the beta-(deoxy)ribonucleoside molecules, with the formation of the corresponding free purine bases and pentose-1-phosphate.</text>
</comment>
<dbReference type="GO" id="GO:0006152">
    <property type="term" value="P:purine nucleoside catabolic process"/>
    <property type="evidence" value="ECO:0007669"/>
    <property type="project" value="TreeGrafter"/>
</dbReference>
<evidence type="ECO:0000256" key="2">
    <source>
        <dbReference type="ARBA" id="ARBA00022679"/>
    </source>
</evidence>
<feature type="binding site" description="in other chain" evidence="4">
    <location>
        <position position="20"/>
    </location>
    <ligand>
        <name>phosphate</name>
        <dbReference type="ChEBI" id="CHEBI:43474"/>
        <note>ligand shared between dimeric partners</note>
    </ligand>
</feature>
<evidence type="ECO:0000256" key="1">
    <source>
        <dbReference type="ARBA" id="ARBA00022676"/>
    </source>
</evidence>
<dbReference type="EC" id="2.4.2.1" evidence="4"/>
<sequence>MSIHIEAKKGQIAETVLLPGDPLRAKYIAETFLEDVEQYNRVRNMFGYTGTYKGHRVSVQGTGMGQPSMMIYAHELMVDYGVQNLIRVGTAGGMQMDVKIRDVVIAQGATTDSRINQNTFPGVDFAPIADFDLLKAAYDVGTEKGLTIKVGNVLSADRFYNDELDKKKLADYGVLAVEMEAAGLYTLAAKHHRRALAILTISDHLFSGEAETSSEEREKTFNDMMIVALEASLKMK</sequence>
<feature type="binding site" description="in other chain" evidence="4">
    <location>
        <begin position="202"/>
        <end position="203"/>
    </location>
    <ligand>
        <name>a purine D-ribonucleoside</name>
        <dbReference type="ChEBI" id="CHEBI:142355"/>
        <note>ligand shared between dimeric partners</note>
    </ligand>
</feature>
<feature type="binding site" evidence="4">
    <location>
        <position position="4"/>
    </location>
    <ligand>
        <name>a purine D-ribonucleoside</name>
        <dbReference type="ChEBI" id="CHEBI:142355"/>
        <note>ligand shared between dimeric partners</note>
    </ligand>
</feature>
<reference evidence="6 7" key="1">
    <citation type="submission" date="2016-10" db="EMBL/GenBank/DDBJ databases">
        <authorList>
            <person name="de Groot N.N."/>
        </authorList>
    </citation>
    <scope>NUCLEOTIDE SEQUENCE [LARGE SCALE GENOMIC DNA]</scope>
    <source>
        <strain evidence="6 7">DSM 13760</strain>
    </source>
</reference>
<evidence type="ECO:0000256" key="3">
    <source>
        <dbReference type="ARBA" id="ARBA00048447"/>
    </source>
</evidence>
<organism evidence="6 7">
    <name type="scientific">Isobaculum melis</name>
    <dbReference type="NCBI Taxonomy" id="142588"/>
    <lineage>
        <taxon>Bacteria</taxon>
        <taxon>Bacillati</taxon>
        <taxon>Bacillota</taxon>
        <taxon>Bacilli</taxon>
        <taxon>Lactobacillales</taxon>
        <taxon>Carnobacteriaceae</taxon>
        <taxon>Isobaculum</taxon>
    </lineage>
</organism>
<dbReference type="PANTHER" id="PTHR43691">
    <property type="entry name" value="URIDINE PHOSPHORYLASE"/>
    <property type="match status" value="1"/>
</dbReference>
<feature type="binding site" description="in other chain" evidence="4">
    <location>
        <begin position="178"/>
        <end position="180"/>
    </location>
    <ligand>
        <name>a purine D-ribonucleoside</name>
        <dbReference type="ChEBI" id="CHEBI:142355"/>
        <note>ligand shared between dimeric partners</note>
    </ligand>
</feature>
<dbReference type="GO" id="GO:0004731">
    <property type="term" value="F:purine-nucleoside phosphorylase activity"/>
    <property type="evidence" value="ECO:0007669"/>
    <property type="project" value="UniProtKB-UniRule"/>
</dbReference>
<dbReference type="HAMAP" id="MF_01627">
    <property type="entry name" value="Pur_nucleosid_phosp"/>
    <property type="match status" value="1"/>
</dbReference>
<comment type="catalytic activity">
    <reaction evidence="4">
        <text>a purine 2'-deoxy-D-ribonucleoside + phosphate = a purine nucleobase + 2-deoxy-alpha-D-ribose 1-phosphate</text>
        <dbReference type="Rhea" id="RHEA:36431"/>
        <dbReference type="ChEBI" id="CHEBI:26386"/>
        <dbReference type="ChEBI" id="CHEBI:43474"/>
        <dbReference type="ChEBI" id="CHEBI:57259"/>
        <dbReference type="ChEBI" id="CHEBI:142361"/>
        <dbReference type="EC" id="2.4.2.1"/>
    </reaction>
</comment>
<accession>A0A1H9RWS4</accession>
<dbReference type="InterPro" id="IPR004402">
    <property type="entry name" value="DeoD-type"/>
</dbReference>
<keyword evidence="7" id="KW-1185">Reference proteome</keyword>
<gene>
    <name evidence="4" type="primary">deoD</name>
    <name evidence="6" type="ORF">SAMN04488559_105153</name>
</gene>
<feature type="binding site" evidence="4">
    <location>
        <position position="43"/>
    </location>
    <ligand>
        <name>phosphate</name>
        <dbReference type="ChEBI" id="CHEBI:43474"/>
        <note>ligand shared between dimeric partners</note>
    </ligand>
</feature>
<dbReference type="PANTHER" id="PTHR43691:SF11">
    <property type="entry name" value="FI09636P-RELATED"/>
    <property type="match status" value="1"/>
</dbReference>
<feature type="binding site" description="in other chain" evidence="4">
    <location>
        <position position="24"/>
    </location>
    <ligand>
        <name>phosphate</name>
        <dbReference type="ChEBI" id="CHEBI:43474"/>
        <note>ligand shared between dimeric partners</note>
    </ligand>
</feature>
<dbReference type="InterPro" id="IPR000845">
    <property type="entry name" value="Nucleoside_phosphorylase_d"/>
</dbReference>
<dbReference type="EMBL" id="FOHA01000005">
    <property type="protein sequence ID" value="SER77246.1"/>
    <property type="molecule type" value="Genomic_DNA"/>
</dbReference>
<comment type="similarity">
    <text evidence="4">Belongs to the PNP/UDP phosphorylase family.</text>
</comment>
<evidence type="ECO:0000313" key="7">
    <source>
        <dbReference type="Proteomes" id="UP000198948"/>
    </source>
</evidence>
<dbReference type="STRING" id="142588.SAMN04488559_105153"/>
<feature type="domain" description="Nucleoside phosphorylase" evidence="5">
    <location>
        <begin position="16"/>
        <end position="223"/>
    </location>
</feature>
<dbReference type="GO" id="GO:0004850">
    <property type="term" value="F:uridine phosphorylase activity"/>
    <property type="evidence" value="ECO:0007669"/>
    <property type="project" value="UniProtKB-EC"/>
</dbReference>
<feature type="active site" description="Proton donor" evidence="4">
    <location>
        <position position="203"/>
    </location>
</feature>
<dbReference type="Pfam" id="PF01048">
    <property type="entry name" value="PNP_UDP_1"/>
    <property type="match status" value="1"/>
</dbReference>
<dbReference type="CDD" id="cd09006">
    <property type="entry name" value="PNP_EcPNPI-like"/>
    <property type="match status" value="1"/>
</dbReference>
<dbReference type="SUPFAM" id="SSF53167">
    <property type="entry name" value="Purine and uridine phosphorylases"/>
    <property type="match status" value="1"/>
</dbReference>
<dbReference type="Gene3D" id="3.40.50.1580">
    <property type="entry name" value="Nucleoside phosphorylase domain"/>
    <property type="match status" value="1"/>
</dbReference>
<comment type="catalytic activity">
    <reaction evidence="3">
        <text>uridine + phosphate = alpha-D-ribose 1-phosphate + uracil</text>
        <dbReference type="Rhea" id="RHEA:24388"/>
        <dbReference type="ChEBI" id="CHEBI:16704"/>
        <dbReference type="ChEBI" id="CHEBI:17568"/>
        <dbReference type="ChEBI" id="CHEBI:43474"/>
        <dbReference type="ChEBI" id="CHEBI:57720"/>
        <dbReference type="EC" id="2.4.2.3"/>
    </reaction>
</comment>
<dbReference type="RefSeq" id="WP_092651315.1">
    <property type="nucleotide sequence ID" value="NZ_FOHA01000005.1"/>
</dbReference>